<feature type="transmembrane region" description="Helical" evidence="11">
    <location>
        <begin position="293"/>
        <end position="315"/>
    </location>
</feature>
<comment type="caution">
    <text evidence="15">The sequence shown here is derived from an EMBL/GenBank/DDBJ whole genome shotgun (WGS) entry which is preliminary data.</text>
</comment>
<dbReference type="Proteomes" id="UP001159428">
    <property type="component" value="Unassembled WGS sequence"/>
</dbReference>
<keyword evidence="9 11" id="KW-0472">Membrane</keyword>
<dbReference type="InterPro" id="IPR006029">
    <property type="entry name" value="Neurotrans-gated_channel_TM"/>
</dbReference>
<keyword evidence="6" id="KW-0732">Signal</keyword>
<dbReference type="FunFam" id="2.70.170.10:FF:000045">
    <property type="entry name" value="Predicted protein"/>
    <property type="match status" value="1"/>
</dbReference>
<dbReference type="PROSITE" id="PS00236">
    <property type="entry name" value="NEUROTR_ION_CHANNEL"/>
    <property type="match status" value="1"/>
</dbReference>
<dbReference type="Gene3D" id="2.70.170.10">
    <property type="entry name" value="Neurotransmitter-gated ion-channel ligand-binding domain"/>
    <property type="match status" value="1"/>
</dbReference>
<keyword evidence="10 11" id="KW-0407">Ion channel</keyword>
<comment type="similarity">
    <text evidence="11">Belongs to the ligand-gated ion channel (TC 1.A.9) family.</text>
</comment>
<evidence type="ECO:0000313" key="16">
    <source>
        <dbReference type="Proteomes" id="UP001159428"/>
    </source>
</evidence>
<sequence length="507" mass="59096">MYNLRNLNFWQRSNCKRYQKHRSAKIYFRNSTFIVFCLQVDIMAKFYSYMVFMFMWSEFVMSSILADESRCNVSVYKTTQDLVYCVRNGIIYDKTRRPKTFFPRDHPVVVNISIEVASLQVDTGDMDFSLEFFFRQGWNDPNLAYEEKQAGGKKFIVFKVDLVKDLWTPDTYIYGIRSIQTVQTDSAVPASEGLRISPNGDVLFSTRLSMTVSCSMTFHDFPMDKQKCFLNITSFFYTDEDLHYEWGELTVLNKHIAHFVLVSFEKKKTVQEFTSGKYGLLSVAFEFKRRINFYLLSWYLPATLIVALSWVGFWIDTKSTPARISLGTITILAMGSFLIGEQEGFPSVSYVRAIDIYLITCFVFVFGCMVEYPFVHYAKRMAEKMQADKKDDLEMEDSYHFNHHNQNKAMANGVVNGGFMESFAPTNSHDILQWTNLHISSSEPPVETRPKEQKPSVRQPQRSRNKMRFIICWAAKLDEICRLAFPLSFIMLSIAYWVVFLILNSHE</sequence>
<evidence type="ECO:0000256" key="5">
    <source>
        <dbReference type="ARBA" id="ARBA00022692"/>
    </source>
</evidence>
<keyword evidence="3 11" id="KW-0813">Transport</keyword>
<evidence type="ECO:0000256" key="11">
    <source>
        <dbReference type="RuleBase" id="RU000687"/>
    </source>
</evidence>
<feature type="transmembrane region" description="Helical" evidence="11">
    <location>
        <begin position="483"/>
        <end position="503"/>
    </location>
</feature>
<dbReference type="InterPro" id="IPR038050">
    <property type="entry name" value="Neuro_actylchol_rec"/>
</dbReference>
<feature type="domain" description="Neurotransmitter-gated ion-channel transmembrane" evidence="14">
    <location>
        <begin position="299"/>
        <end position="497"/>
    </location>
</feature>
<comment type="caution">
    <text evidence="11">Lacks conserved residue(s) required for the propagation of feature annotation.</text>
</comment>
<dbReference type="InterPro" id="IPR006201">
    <property type="entry name" value="Neur_channel"/>
</dbReference>
<organism evidence="15 16">
    <name type="scientific">Pocillopora meandrina</name>
    <dbReference type="NCBI Taxonomy" id="46732"/>
    <lineage>
        <taxon>Eukaryota</taxon>
        <taxon>Metazoa</taxon>
        <taxon>Cnidaria</taxon>
        <taxon>Anthozoa</taxon>
        <taxon>Hexacorallia</taxon>
        <taxon>Scleractinia</taxon>
        <taxon>Astrocoeniina</taxon>
        <taxon>Pocilloporidae</taxon>
        <taxon>Pocillopora</taxon>
    </lineage>
</organism>
<evidence type="ECO:0000259" key="13">
    <source>
        <dbReference type="Pfam" id="PF02931"/>
    </source>
</evidence>
<name>A0AAU9WPC1_9CNID</name>
<evidence type="ECO:0000256" key="10">
    <source>
        <dbReference type="ARBA" id="ARBA00023303"/>
    </source>
</evidence>
<dbReference type="InterPro" id="IPR018000">
    <property type="entry name" value="Neurotransmitter_ion_chnl_CS"/>
</dbReference>
<dbReference type="InterPro" id="IPR036734">
    <property type="entry name" value="Neur_chan_lig-bd_sf"/>
</dbReference>
<evidence type="ECO:0000256" key="12">
    <source>
        <dbReference type="SAM" id="MobiDB-lite"/>
    </source>
</evidence>
<keyword evidence="4" id="KW-1003">Cell membrane</keyword>
<dbReference type="NCBIfam" id="TIGR00860">
    <property type="entry name" value="LIC"/>
    <property type="match status" value="1"/>
</dbReference>
<evidence type="ECO:0000256" key="9">
    <source>
        <dbReference type="ARBA" id="ARBA00023136"/>
    </source>
</evidence>
<feature type="domain" description="Neurotransmitter-gated ion-channel ligand-binding" evidence="13">
    <location>
        <begin position="89"/>
        <end position="269"/>
    </location>
</feature>
<evidence type="ECO:0000256" key="3">
    <source>
        <dbReference type="ARBA" id="ARBA00022448"/>
    </source>
</evidence>
<gene>
    <name evidence="15" type="ORF">PMEA_00009113</name>
</gene>
<dbReference type="CDD" id="cd19049">
    <property type="entry name" value="LGIC_TM_anion"/>
    <property type="match status" value="1"/>
</dbReference>
<dbReference type="SUPFAM" id="SSF63712">
    <property type="entry name" value="Nicotinic receptor ligand binding domain-like"/>
    <property type="match status" value="1"/>
</dbReference>
<dbReference type="GO" id="GO:0005886">
    <property type="term" value="C:plasma membrane"/>
    <property type="evidence" value="ECO:0007669"/>
    <property type="project" value="UniProtKB-SubCell"/>
</dbReference>
<dbReference type="Pfam" id="PF02932">
    <property type="entry name" value="Neur_chan_memb"/>
    <property type="match status" value="1"/>
</dbReference>
<dbReference type="GO" id="GO:0005230">
    <property type="term" value="F:extracellular ligand-gated monoatomic ion channel activity"/>
    <property type="evidence" value="ECO:0007669"/>
    <property type="project" value="InterPro"/>
</dbReference>
<dbReference type="InterPro" id="IPR006028">
    <property type="entry name" value="GABAA/Glycine_rcpt"/>
</dbReference>
<comment type="subcellular location">
    <subcellularLocation>
        <location evidence="2">Cell membrane</location>
    </subcellularLocation>
    <subcellularLocation>
        <location evidence="1">Membrane</location>
        <topology evidence="1">Multi-pass membrane protein</topology>
    </subcellularLocation>
</comment>
<dbReference type="Pfam" id="PF02931">
    <property type="entry name" value="Neur_chan_LBD"/>
    <property type="match status" value="1"/>
</dbReference>
<evidence type="ECO:0000256" key="8">
    <source>
        <dbReference type="ARBA" id="ARBA00023065"/>
    </source>
</evidence>
<reference evidence="15 16" key="1">
    <citation type="submission" date="2022-05" db="EMBL/GenBank/DDBJ databases">
        <authorList>
            <consortium name="Genoscope - CEA"/>
            <person name="William W."/>
        </authorList>
    </citation>
    <scope>NUCLEOTIDE SEQUENCE [LARGE SCALE GENOMIC DNA]</scope>
</reference>
<keyword evidence="7 11" id="KW-1133">Transmembrane helix</keyword>
<feature type="transmembrane region" description="Helical" evidence="11">
    <location>
        <begin position="356"/>
        <end position="375"/>
    </location>
</feature>
<keyword evidence="16" id="KW-1185">Reference proteome</keyword>
<dbReference type="AlphaFoldDB" id="A0AAU9WPC1"/>
<dbReference type="EMBL" id="CALNXJ010000018">
    <property type="protein sequence ID" value="CAH3121262.1"/>
    <property type="molecule type" value="Genomic_DNA"/>
</dbReference>
<evidence type="ECO:0000256" key="1">
    <source>
        <dbReference type="ARBA" id="ARBA00004141"/>
    </source>
</evidence>
<feature type="region of interest" description="Disordered" evidence="12">
    <location>
        <begin position="441"/>
        <end position="461"/>
    </location>
</feature>
<evidence type="ECO:0000256" key="2">
    <source>
        <dbReference type="ARBA" id="ARBA00004236"/>
    </source>
</evidence>
<evidence type="ECO:0000256" key="7">
    <source>
        <dbReference type="ARBA" id="ARBA00022989"/>
    </source>
</evidence>
<evidence type="ECO:0000256" key="4">
    <source>
        <dbReference type="ARBA" id="ARBA00022475"/>
    </source>
</evidence>
<dbReference type="GO" id="GO:0004888">
    <property type="term" value="F:transmembrane signaling receptor activity"/>
    <property type="evidence" value="ECO:0007669"/>
    <property type="project" value="InterPro"/>
</dbReference>
<accession>A0AAU9WPC1</accession>
<keyword evidence="5 11" id="KW-0812">Transmembrane</keyword>
<evidence type="ECO:0000256" key="6">
    <source>
        <dbReference type="ARBA" id="ARBA00022729"/>
    </source>
</evidence>
<proteinExistence type="inferred from homology"/>
<feature type="compositionally biased region" description="Basic and acidic residues" evidence="12">
    <location>
        <begin position="446"/>
        <end position="455"/>
    </location>
</feature>
<dbReference type="PANTHER" id="PTHR18945">
    <property type="entry name" value="NEUROTRANSMITTER GATED ION CHANNEL"/>
    <property type="match status" value="1"/>
</dbReference>
<evidence type="ECO:0000313" key="15">
    <source>
        <dbReference type="EMBL" id="CAH3121262.1"/>
    </source>
</evidence>
<dbReference type="PRINTS" id="PR00252">
    <property type="entry name" value="NRIONCHANNEL"/>
</dbReference>
<dbReference type="InterPro" id="IPR006202">
    <property type="entry name" value="Neur_chan_lig-bd"/>
</dbReference>
<keyword evidence="8 11" id="KW-0406">Ion transport</keyword>
<dbReference type="InterPro" id="IPR036719">
    <property type="entry name" value="Neuro-gated_channel_TM_sf"/>
</dbReference>
<evidence type="ECO:0000259" key="14">
    <source>
        <dbReference type="Pfam" id="PF02932"/>
    </source>
</evidence>
<protein>
    <submittedName>
        <fullName evidence="15">Uncharacterized protein</fullName>
    </submittedName>
</protein>
<dbReference type="PRINTS" id="PR00253">
    <property type="entry name" value="GABAARECEPTR"/>
</dbReference>
<dbReference type="SUPFAM" id="SSF90112">
    <property type="entry name" value="Neurotransmitter-gated ion-channel transmembrane pore"/>
    <property type="match status" value="1"/>
</dbReference>
<dbReference type="Gene3D" id="1.20.58.390">
    <property type="entry name" value="Neurotransmitter-gated ion-channel transmembrane domain"/>
    <property type="match status" value="1"/>
</dbReference>